<protein>
    <recommendedName>
        <fullName evidence="4">Tubulin--tyrosine ligase-like protein 9</fullName>
    </recommendedName>
</protein>
<dbReference type="OrthoDB" id="202825at2759"/>
<evidence type="ECO:0000313" key="2">
    <source>
        <dbReference type="EMBL" id="PVD23562.1"/>
    </source>
</evidence>
<keyword evidence="1" id="KW-0812">Transmembrane</keyword>
<keyword evidence="3" id="KW-1185">Reference proteome</keyword>
<organism evidence="2 3">
    <name type="scientific">Pomacea canaliculata</name>
    <name type="common">Golden apple snail</name>
    <dbReference type="NCBI Taxonomy" id="400727"/>
    <lineage>
        <taxon>Eukaryota</taxon>
        <taxon>Metazoa</taxon>
        <taxon>Spiralia</taxon>
        <taxon>Lophotrochozoa</taxon>
        <taxon>Mollusca</taxon>
        <taxon>Gastropoda</taxon>
        <taxon>Caenogastropoda</taxon>
        <taxon>Architaenioglossa</taxon>
        <taxon>Ampullarioidea</taxon>
        <taxon>Ampullariidae</taxon>
        <taxon>Pomacea</taxon>
    </lineage>
</organism>
<dbReference type="SUPFAM" id="SSF56059">
    <property type="entry name" value="Glutathione synthetase ATP-binding domain-like"/>
    <property type="match status" value="1"/>
</dbReference>
<keyword evidence="1" id="KW-0472">Membrane</keyword>
<reference evidence="2 3" key="1">
    <citation type="submission" date="2018-04" db="EMBL/GenBank/DDBJ databases">
        <title>The genome of golden apple snail Pomacea canaliculata provides insight into stress tolerance and invasive adaptation.</title>
        <authorList>
            <person name="Liu C."/>
            <person name="Liu B."/>
            <person name="Ren Y."/>
            <person name="Zhang Y."/>
            <person name="Wang H."/>
            <person name="Li S."/>
            <person name="Jiang F."/>
            <person name="Yin L."/>
            <person name="Zhang G."/>
            <person name="Qian W."/>
            <person name="Fan W."/>
        </authorList>
    </citation>
    <scope>NUCLEOTIDE SEQUENCE [LARGE SCALE GENOMIC DNA]</scope>
    <source>
        <strain evidence="2">SZHN2017</strain>
        <tissue evidence="2">Muscle</tissue>
    </source>
</reference>
<dbReference type="Gene3D" id="3.30.470.20">
    <property type="entry name" value="ATP-grasp fold, B domain"/>
    <property type="match status" value="1"/>
</dbReference>
<keyword evidence="1" id="KW-1133">Transmembrane helix</keyword>
<evidence type="ECO:0008006" key="4">
    <source>
        <dbReference type="Google" id="ProtNLM"/>
    </source>
</evidence>
<sequence length="521" mass="60449">MWKSENRYRPRRQLYVLGKLVRNRTVNEETSLTGVNADGPGCGGEIKQNMRLPFPARSQRGGWYHLLESGNRQLLKPRMRSPSKMMYLSLFILVTGVTLCALNIYQLHRIKEDHMFHHAAGPIVEGSNDENKQKSEKPIAWVAGSGYITNKVSLATSTMKFIPRAFKLPEDRDKFLSFSQDHPEVMWVQKSNTHRGIQIRNTSDLDLKKEGSFIQEYVSKPFLIDKHKFDIGVYTILTSINPLRVYIVEGDILFRFCPQEYYPFDPQNRDKYVVGDDYLPMWKVSSLKDIHQRHGFSFKDTFNIYMKSKGLDYEKVWRDIRSAIATVYLEKESKLIESALAYLDTNNFFEMVRFDFVLDEALNVFLMEANMSPNLSSSHFPPNKRLYEHVIFNVLGLIGLTHWMSSKQVNYEDEMRVSSADVNVFPEVCTNSTCASSCMDILCRLCKHCRTHSVEKTLKIAYLEHVQQGSCRRIFPPALNRSEVLAWNPKSSWPGTEELTESNKLMYLWFLGMCHKDLSWC</sequence>
<evidence type="ECO:0000313" key="3">
    <source>
        <dbReference type="Proteomes" id="UP000245119"/>
    </source>
</evidence>
<evidence type="ECO:0000256" key="1">
    <source>
        <dbReference type="SAM" id="Phobius"/>
    </source>
</evidence>
<name>A0A2T7NQY5_POMCA</name>
<comment type="caution">
    <text evidence="2">The sequence shown here is derived from an EMBL/GenBank/DDBJ whole genome shotgun (WGS) entry which is preliminary data.</text>
</comment>
<feature type="transmembrane region" description="Helical" evidence="1">
    <location>
        <begin position="85"/>
        <end position="105"/>
    </location>
</feature>
<accession>A0A2T7NQY5</accession>
<proteinExistence type="predicted"/>
<dbReference type="InterPro" id="IPR004344">
    <property type="entry name" value="TTL/TTLL_fam"/>
</dbReference>
<dbReference type="PROSITE" id="PS51221">
    <property type="entry name" value="TTL"/>
    <property type="match status" value="1"/>
</dbReference>
<dbReference type="Proteomes" id="UP000245119">
    <property type="component" value="Linkage Group LG10"/>
</dbReference>
<gene>
    <name evidence="2" type="ORF">C0Q70_16834</name>
</gene>
<dbReference type="EMBL" id="PZQS01000010">
    <property type="protein sequence ID" value="PVD23562.1"/>
    <property type="molecule type" value="Genomic_DNA"/>
</dbReference>
<dbReference type="Pfam" id="PF03133">
    <property type="entry name" value="TTL"/>
    <property type="match status" value="1"/>
</dbReference>
<dbReference type="PANTHER" id="PTHR47113:SF1">
    <property type="entry name" value="LD09343P"/>
    <property type="match status" value="1"/>
</dbReference>
<dbReference type="InterPro" id="IPR053317">
    <property type="entry name" value="Tubulin_polyglutamylase"/>
</dbReference>
<dbReference type="PANTHER" id="PTHR47113">
    <property type="entry name" value="LD09343P"/>
    <property type="match status" value="1"/>
</dbReference>
<dbReference type="AlphaFoldDB" id="A0A2T7NQY5"/>